<dbReference type="PROSITE" id="PS50850">
    <property type="entry name" value="MFS"/>
    <property type="match status" value="1"/>
</dbReference>
<comment type="caution">
    <text evidence="8">The sequence shown here is derived from an EMBL/GenBank/DDBJ whole genome shotgun (WGS) entry which is preliminary data.</text>
</comment>
<evidence type="ECO:0000313" key="9">
    <source>
        <dbReference type="Proteomes" id="UP001565368"/>
    </source>
</evidence>
<dbReference type="PANTHER" id="PTHR23501">
    <property type="entry name" value="MAJOR FACILITATOR SUPERFAMILY"/>
    <property type="match status" value="1"/>
</dbReference>
<evidence type="ECO:0000313" key="8">
    <source>
        <dbReference type="EMBL" id="KAL1413762.1"/>
    </source>
</evidence>
<protein>
    <recommendedName>
        <fullName evidence="7">Major facilitator superfamily (MFS) profile domain-containing protein</fullName>
    </recommendedName>
</protein>
<evidence type="ECO:0000256" key="6">
    <source>
        <dbReference type="SAM" id="Phobius"/>
    </source>
</evidence>
<dbReference type="GeneID" id="95982587"/>
<feature type="transmembrane region" description="Helical" evidence="6">
    <location>
        <begin position="55"/>
        <end position="73"/>
    </location>
</feature>
<feature type="transmembrane region" description="Helical" evidence="6">
    <location>
        <begin position="125"/>
        <end position="143"/>
    </location>
</feature>
<dbReference type="InterPro" id="IPR011701">
    <property type="entry name" value="MFS"/>
</dbReference>
<comment type="subcellular location">
    <subcellularLocation>
        <location evidence="1">Membrane</location>
        <topology evidence="1">Multi-pass membrane protein</topology>
    </subcellularLocation>
</comment>
<evidence type="ECO:0000259" key="7">
    <source>
        <dbReference type="PROSITE" id="PS50850"/>
    </source>
</evidence>
<dbReference type="Proteomes" id="UP001565368">
    <property type="component" value="Unassembled WGS sequence"/>
</dbReference>
<name>A0ABR3QGS0_9TREE</name>
<reference evidence="8 9" key="1">
    <citation type="submission" date="2023-08" db="EMBL/GenBank/DDBJ databases">
        <title>Annotated Genome Sequence of Vanrija albida AlHP1.</title>
        <authorList>
            <person name="Herzog R."/>
        </authorList>
    </citation>
    <scope>NUCLEOTIDE SEQUENCE [LARGE SCALE GENOMIC DNA]</scope>
    <source>
        <strain evidence="8 9">AlHP1</strain>
    </source>
</reference>
<dbReference type="Gene3D" id="1.20.1250.20">
    <property type="entry name" value="MFS general substrate transporter like domains"/>
    <property type="match status" value="2"/>
</dbReference>
<feature type="transmembrane region" description="Helical" evidence="6">
    <location>
        <begin position="446"/>
        <end position="469"/>
    </location>
</feature>
<feature type="transmembrane region" description="Helical" evidence="6">
    <location>
        <begin position="182"/>
        <end position="203"/>
    </location>
</feature>
<dbReference type="EMBL" id="JBBXJM010000001">
    <property type="protein sequence ID" value="KAL1413762.1"/>
    <property type="molecule type" value="Genomic_DNA"/>
</dbReference>
<dbReference type="SUPFAM" id="SSF103473">
    <property type="entry name" value="MFS general substrate transporter"/>
    <property type="match status" value="2"/>
</dbReference>
<feature type="transmembrane region" description="Helical" evidence="6">
    <location>
        <begin position="347"/>
        <end position="369"/>
    </location>
</feature>
<keyword evidence="3 6" id="KW-1133">Transmembrane helix</keyword>
<dbReference type="RefSeq" id="XP_069213706.1">
    <property type="nucleotide sequence ID" value="XM_069350162.1"/>
</dbReference>
<keyword evidence="9" id="KW-1185">Reference proteome</keyword>
<dbReference type="Pfam" id="PF07690">
    <property type="entry name" value="MFS_1"/>
    <property type="match status" value="1"/>
</dbReference>
<gene>
    <name evidence="8" type="ORF">Q8F55_001544</name>
</gene>
<keyword evidence="2 6" id="KW-0812">Transmembrane</keyword>
<feature type="transmembrane region" description="Helical" evidence="6">
    <location>
        <begin position="481"/>
        <end position="505"/>
    </location>
</feature>
<sequence>MNPPPPLAPRTTSDPEKASPPSEASDDTKARCDEIEQGMGVTKIEALYYVFGRGWKLALLWFSIGLIAYVYALSGSTTSTYAAFATSAFGKHTIVGTIAVITGIMSAVAQPFIAKLADLLSRPFALSASLVLYTVGYIMVAAAPDIQTVVAGRAVYTLGQTGISRVQDILVADITSLQWRGFVSAATSLPFVVNAFVAGYITQGIHALSDNGWRWGYGMFAILVPVSLLPAILILFWGGHKAKKLGALSLASSSYARRHVLEQMEPPHRTLWEKIVFYWVRLDGLGLLLIGFSFAGLLAPATLKTTAKGGYKNPSLIALLVVGGVLFISFLVWEFRFASHPIMPRRVMNRTFLCCIAIDFLYYFSGFLTSAYYDSWVYIIKPHWSDKNYTYFTNTMTVGLCGFAIFAGLILRYTHRYKLLQISGLCLRVLGEGIAFLAVNGNQSDVVLVMSRIIISMGGAITVTSTQVASQGSVPHADMALAMAILSLWTKLGGSIASAIAAAVWDHQVPKHLEKYLAATHTKAERAKIFGSIVVARKTEPHDLVNKAYTEAFWGLHLAALIVSVFALIAGLLTREFHLGDAHNTVETDKVVRIRGKDEVDEETVRRKAEEVEARLRREIEQERAARST</sequence>
<dbReference type="PANTHER" id="PTHR23501:SF58">
    <property type="entry name" value="LOW AFFINITY HEME TRANSPORTER STR3"/>
    <property type="match status" value="1"/>
</dbReference>
<feature type="transmembrane region" description="Helical" evidence="6">
    <location>
        <begin position="315"/>
        <end position="335"/>
    </location>
</feature>
<feature type="transmembrane region" description="Helical" evidence="6">
    <location>
        <begin position="389"/>
        <end position="410"/>
    </location>
</feature>
<feature type="domain" description="Major facilitator superfamily (MFS) profile" evidence="7">
    <location>
        <begin position="60"/>
        <end position="575"/>
    </location>
</feature>
<dbReference type="InterPro" id="IPR036259">
    <property type="entry name" value="MFS_trans_sf"/>
</dbReference>
<evidence type="ECO:0000256" key="1">
    <source>
        <dbReference type="ARBA" id="ARBA00004141"/>
    </source>
</evidence>
<feature type="region of interest" description="Disordered" evidence="5">
    <location>
        <begin position="1"/>
        <end position="29"/>
    </location>
</feature>
<organism evidence="8 9">
    <name type="scientific">Vanrija albida</name>
    <dbReference type="NCBI Taxonomy" id="181172"/>
    <lineage>
        <taxon>Eukaryota</taxon>
        <taxon>Fungi</taxon>
        <taxon>Dikarya</taxon>
        <taxon>Basidiomycota</taxon>
        <taxon>Agaricomycotina</taxon>
        <taxon>Tremellomycetes</taxon>
        <taxon>Trichosporonales</taxon>
        <taxon>Trichosporonaceae</taxon>
        <taxon>Vanrija</taxon>
    </lineage>
</organism>
<feature type="transmembrane region" description="Helical" evidence="6">
    <location>
        <begin position="94"/>
        <end position="113"/>
    </location>
</feature>
<dbReference type="InterPro" id="IPR020846">
    <property type="entry name" value="MFS_dom"/>
</dbReference>
<feature type="transmembrane region" description="Helical" evidence="6">
    <location>
        <begin position="215"/>
        <end position="237"/>
    </location>
</feature>
<evidence type="ECO:0000256" key="3">
    <source>
        <dbReference type="ARBA" id="ARBA00022989"/>
    </source>
</evidence>
<feature type="transmembrane region" description="Helical" evidence="6">
    <location>
        <begin position="284"/>
        <end position="303"/>
    </location>
</feature>
<proteinExistence type="predicted"/>
<feature type="transmembrane region" description="Helical" evidence="6">
    <location>
        <begin position="552"/>
        <end position="573"/>
    </location>
</feature>
<evidence type="ECO:0000256" key="4">
    <source>
        <dbReference type="ARBA" id="ARBA00023136"/>
    </source>
</evidence>
<evidence type="ECO:0000256" key="2">
    <source>
        <dbReference type="ARBA" id="ARBA00022692"/>
    </source>
</evidence>
<evidence type="ECO:0000256" key="5">
    <source>
        <dbReference type="SAM" id="MobiDB-lite"/>
    </source>
</evidence>
<accession>A0ABR3QGS0</accession>
<keyword evidence="4 6" id="KW-0472">Membrane</keyword>